<dbReference type="Pfam" id="PF03732">
    <property type="entry name" value="Retrotrans_gag"/>
    <property type="match status" value="1"/>
</dbReference>
<feature type="compositionally biased region" description="Basic and acidic residues" evidence="1">
    <location>
        <begin position="113"/>
        <end position="142"/>
    </location>
</feature>
<dbReference type="PANTHER" id="PTHR33223">
    <property type="entry name" value="CCHC-TYPE DOMAIN-CONTAINING PROTEIN"/>
    <property type="match status" value="1"/>
</dbReference>
<evidence type="ECO:0000259" key="2">
    <source>
        <dbReference type="Pfam" id="PF03732"/>
    </source>
</evidence>
<dbReference type="EMBL" id="LXQA010116030">
    <property type="protein sequence ID" value="MCI19684.1"/>
    <property type="molecule type" value="Genomic_DNA"/>
</dbReference>
<dbReference type="PANTHER" id="PTHR33223:SF10">
    <property type="entry name" value="AMINOTRANSFERASE-LIKE PLANT MOBILE DOMAIN-CONTAINING PROTEIN"/>
    <property type="match status" value="1"/>
</dbReference>
<reference evidence="3 4" key="1">
    <citation type="journal article" date="2018" name="Front. Plant Sci.">
        <title>Red Clover (Trifolium pratense) and Zigzag Clover (T. medium) - A Picture of Genomic Similarities and Differences.</title>
        <authorList>
            <person name="Dluhosova J."/>
            <person name="Istvanek J."/>
            <person name="Nedelnik J."/>
            <person name="Repkova J."/>
        </authorList>
    </citation>
    <scope>NUCLEOTIDE SEQUENCE [LARGE SCALE GENOMIC DNA]</scope>
    <source>
        <strain evidence="4">cv. 10/8</strain>
        <tissue evidence="3">Leaf</tissue>
    </source>
</reference>
<protein>
    <recommendedName>
        <fullName evidence="2">Retrotransposon gag domain-containing protein</fullName>
    </recommendedName>
</protein>
<proteinExistence type="predicted"/>
<evidence type="ECO:0000313" key="3">
    <source>
        <dbReference type="EMBL" id="MCI19684.1"/>
    </source>
</evidence>
<keyword evidence="4" id="KW-1185">Reference proteome</keyword>
<sequence length="179" mass="20617">MPPESITSWKDLREQFTRHFTTSRAQPKTEATLEAIYQGKDEPLRRYIERFNKEVVQVNTTDDMKKYLLECGLRPRSNFAKAVGIEKSRSLDELLAKAQSYIQYEEREVADAIRHSRPEDNPPPREPSHKGGDRKKNDRSRETWGPPSQFTNYTPLLTSCKHILSECANASFAKQESGS</sequence>
<accession>A0A392Q6C9</accession>
<organism evidence="3 4">
    <name type="scientific">Trifolium medium</name>
    <dbReference type="NCBI Taxonomy" id="97028"/>
    <lineage>
        <taxon>Eukaryota</taxon>
        <taxon>Viridiplantae</taxon>
        <taxon>Streptophyta</taxon>
        <taxon>Embryophyta</taxon>
        <taxon>Tracheophyta</taxon>
        <taxon>Spermatophyta</taxon>
        <taxon>Magnoliopsida</taxon>
        <taxon>eudicotyledons</taxon>
        <taxon>Gunneridae</taxon>
        <taxon>Pentapetalae</taxon>
        <taxon>rosids</taxon>
        <taxon>fabids</taxon>
        <taxon>Fabales</taxon>
        <taxon>Fabaceae</taxon>
        <taxon>Papilionoideae</taxon>
        <taxon>50 kb inversion clade</taxon>
        <taxon>NPAAA clade</taxon>
        <taxon>Hologalegina</taxon>
        <taxon>IRL clade</taxon>
        <taxon>Trifolieae</taxon>
        <taxon>Trifolium</taxon>
    </lineage>
</organism>
<dbReference type="InterPro" id="IPR005162">
    <property type="entry name" value="Retrotrans_gag_dom"/>
</dbReference>
<feature type="region of interest" description="Disordered" evidence="1">
    <location>
        <begin position="113"/>
        <end position="152"/>
    </location>
</feature>
<name>A0A392Q6C9_9FABA</name>
<dbReference type="Proteomes" id="UP000265520">
    <property type="component" value="Unassembled WGS sequence"/>
</dbReference>
<feature type="domain" description="Retrotransposon gag" evidence="2">
    <location>
        <begin position="3"/>
        <end position="67"/>
    </location>
</feature>
<evidence type="ECO:0000256" key="1">
    <source>
        <dbReference type="SAM" id="MobiDB-lite"/>
    </source>
</evidence>
<evidence type="ECO:0000313" key="4">
    <source>
        <dbReference type="Proteomes" id="UP000265520"/>
    </source>
</evidence>
<dbReference type="AlphaFoldDB" id="A0A392Q6C9"/>
<comment type="caution">
    <text evidence="3">The sequence shown here is derived from an EMBL/GenBank/DDBJ whole genome shotgun (WGS) entry which is preliminary data.</text>
</comment>